<dbReference type="GO" id="GO:0010150">
    <property type="term" value="P:leaf senescence"/>
    <property type="evidence" value="ECO:0007669"/>
    <property type="project" value="UniProtKB-ARBA"/>
</dbReference>
<protein>
    <submittedName>
        <fullName evidence="3">Uncharacterized protein</fullName>
    </submittedName>
</protein>
<organism evidence="3 4">
    <name type="scientific">Salvia divinorum</name>
    <name type="common">Maria pastora</name>
    <name type="synonym">Diviner's sage</name>
    <dbReference type="NCBI Taxonomy" id="28513"/>
    <lineage>
        <taxon>Eukaryota</taxon>
        <taxon>Viridiplantae</taxon>
        <taxon>Streptophyta</taxon>
        <taxon>Embryophyta</taxon>
        <taxon>Tracheophyta</taxon>
        <taxon>Spermatophyta</taxon>
        <taxon>Magnoliopsida</taxon>
        <taxon>eudicotyledons</taxon>
        <taxon>Gunneridae</taxon>
        <taxon>Pentapetalae</taxon>
        <taxon>asterids</taxon>
        <taxon>lamiids</taxon>
        <taxon>Lamiales</taxon>
        <taxon>Lamiaceae</taxon>
        <taxon>Nepetoideae</taxon>
        <taxon>Mentheae</taxon>
        <taxon>Salviinae</taxon>
        <taxon>Salvia</taxon>
        <taxon>Salvia subgen. Calosphace</taxon>
    </lineage>
</organism>
<dbReference type="PANTHER" id="PTHR33083">
    <property type="entry name" value="EXPRESSED PROTEIN"/>
    <property type="match status" value="1"/>
</dbReference>
<gene>
    <name evidence="3" type="ORF">AAHA92_03196</name>
</gene>
<dbReference type="AlphaFoldDB" id="A0ABD1IGC3"/>
<proteinExistence type="inferred from homology"/>
<dbReference type="InterPro" id="IPR007608">
    <property type="entry name" value="Senescence_reg_S40"/>
</dbReference>
<evidence type="ECO:0000256" key="2">
    <source>
        <dbReference type="SAM" id="MobiDB-lite"/>
    </source>
</evidence>
<feature type="region of interest" description="Disordered" evidence="2">
    <location>
        <begin position="87"/>
        <end position="111"/>
    </location>
</feature>
<evidence type="ECO:0000313" key="3">
    <source>
        <dbReference type="EMBL" id="KAL1567750.1"/>
    </source>
</evidence>
<comment type="similarity">
    <text evidence="1">Belongs to the senescence regulator S40 family.</text>
</comment>
<dbReference type="Pfam" id="PF04520">
    <property type="entry name" value="Senescence_reg"/>
    <property type="match status" value="1"/>
</dbReference>
<reference evidence="3 4" key="1">
    <citation type="submission" date="2024-06" db="EMBL/GenBank/DDBJ databases">
        <title>A chromosome level genome sequence of Diviner's sage (Salvia divinorum).</title>
        <authorList>
            <person name="Ford S.A."/>
            <person name="Ro D.-K."/>
            <person name="Ness R.W."/>
            <person name="Phillips M.A."/>
        </authorList>
    </citation>
    <scope>NUCLEOTIDE SEQUENCE [LARGE SCALE GENOMIC DNA]</scope>
    <source>
        <strain evidence="3">SAF-2024a</strain>
        <tissue evidence="3">Leaf</tissue>
    </source>
</reference>
<accession>A0ABD1IGC3</accession>
<name>A0ABD1IGC3_SALDI</name>
<evidence type="ECO:0000256" key="1">
    <source>
        <dbReference type="ARBA" id="ARBA00034773"/>
    </source>
</evidence>
<keyword evidence="4" id="KW-1185">Reference proteome</keyword>
<sequence>MKHSYCGYGGGKKAVEAEDLQEEDVWAMINSNSSSKTIGNLNERNLSSPSFAWHVGGSGEESPSPPRVSRHRCSALVDIPGLSKIIKKRSKRNNNDTRLDEDEDGDGEVAPPHEVLARRLERTRIASHSMCEGVGRTLKGRDLRNAILTNTGFIECMII</sequence>
<dbReference type="Proteomes" id="UP001567538">
    <property type="component" value="Unassembled WGS sequence"/>
</dbReference>
<dbReference type="EMBL" id="JBEAFC010000002">
    <property type="protein sequence ID" value="KAL1567750.1"/>
    <property type="molecule type" value="Genomic_DNA"/>
</dbReference>
<dbReference type="PANTHER" id="PTHR33083:SF79">
    <property type="entry name" value="SENESCENCE REGULATOR"/>
    <property type="match status" value="1"/>
</dbReference>
<comment type="caution">
    <text evidence="3">The sequence shown here is derived from an EMBL/GenBank/DDBJ whole genome shotgun (WGS) entry which is preliminary data.</text>
</comment>
<evidence type="ECO:0000313" key="4">
    <source>
        <dbReference type="Proteomes" id="UP001567538"/>
    </source>
</evidence>